<protein>
    <submittedName>
        <fullName evidence="2">Uncharacterized protein</fullName>
    </submittedName>
</protein>
<feature type="chain" id="PRO_5030940903" evidence="1">
    <location>
        <begin position="32"/>
        <end position="318"/>
    </location>
</feature>
<evidence type="ECO:0000313" key="2">
    <source>
        <dbReference type="EMBL" id="CAD9426860.1"/>
    </source>
</evidence>
<sequence length="318" mass="35048">MARGARLLLAALQSNFVLLGSPIAMSHSAWAHQSCWSLLEYNTDKFLSSTVYQNQNDGRCVLAFSGYHGALAGYTRGTAALVWPPQTWNICGQDMYAPYVRLLRHHFSLANWSKLVHTFAGPAPVCKGELVFAAESMGGSAGEMLATCANNDMLHELMDENIPSFQLQTLYTYGASAASTKPMFNSLRKDGCFKGKRIYLSKDPVAQFGAFFNLKHPRMDAVEIWANEQGKNPSVRAYPCGSDEAITDMPHEKPPPVVADLHYNTAVDKIQHEVTTYAATIDWMQKAGKGSVFEEALLAESPSETNAEKYLNHLQQSA</sequence>
<accession>A0A7S2CID9</accession>
<keyword evidence="1" id="KW-0732">Signal</keyword>
<feature type="signal peptide" evidence="1">
    <location>
        <begin position="1"/>
        <end position="31"/>
    </location>
</feature>
<gene>
    <name evidence="2" type="ORF">AAND1436_LOCUS18387</name>
</gene>
<reference evidence="2" key="1">
    <citation type="submission" date="2021-01" db="EMBL/GenBank/DDBJ databases">
        <authorList>
            <person name="Corre E."/>
            <person name="Pelletier E."/>
            <person name="Niang G."/>
            <person name="Scheremetjew M."/>
            <person name="Finn R."/>
            <person name="Kale V."/>
            <person name="Holt S."/>
            <person name="Cochrane G."/>
            <person name="Meng A."/>
            <person name="Brown T."/>
            <person name="Cohen L."/>
        </authorList>
    </citation>
    <scope>NUCLEOTIDE SEQUENCE</scope>
    <source>
        <strain evidence="2">CCMP2222</strain>
    </source>
</reference>
<dbReference type="EMBL" id="HBGQ01037344">
    <property type="protein sequence ID" value="CAD9426860.1"/>
    <property type="molecule type" value="Transcribed_RNA"/>
</dbReference>
<name>A0A7S2CID9_9DINO</name>
<evidence type="ECO:0000256" key="1">
    <source>
        <dbReference type="SAM" id="SignalP"/>
    </source>
</evidence>
<dbReference type="AlphaFoldDB" id="A0A7S2CID9"/>
<organism evidence="2">
    <name type="scientific">Alexandrium andersonii</name>
    <dbReference type="NCBI Taxonomy" id="327968"/>
    <lineage>
        <taxon>Eukaryota</taxon>
        <taxon>Sar</taxon>
        <taxon>Alveolata</taxon>
        <taxon>Dinophyceae</taxon>
        <taxon>Gonyaulacales</taxon>
        <taxon>Pyrocystaceae</taxon>
        <taxon>Alexandrium</taxon>
    </lineage>
</organism>
<proteinExistence type="predicted"/>